<reference evidence="1 2" key="1">
    <citation type="submission" date="2016-01" db="EMBL/GenBank/DDBJ databases">
        <title>The new phylogeny of the genus Mycobacterium.</title>
        <authorList>
            <person name="Tarcisio F."/>
            <person name="Conor M."/>
            <person name="Antonella G."/>
            <person name="Elisabetta G."/>
            <person name="Giulia F.S."/>
            <person name="Sara T."/>
            <person name="Anna F."/>
            <person name="Clotilde B."/>
            <person name="Roberto B."/>
            <person name="Veronica D.S."/>
            <person name="Fabio R."/>
            <person name="Monica P."/>
            <person name="Olivier J."/>
            <person name="Enrico T."/>
            <person name="Nicola S."/>
        </authorList>
    </citation>
    <scope>NUCLEOTIDE SEQUENCE [LARGE SCALE GENOMIC DNA]</scope>
    <source>
        <strain evidence="1 2">DSM 44803</strain>
    </source>
</reference>
<keyword evidence="2" id="KW-1185">Reference proteome</keyword>
<dbReference type="EMBL" id="LQPH01000109">
    <property type="protein sequence ID" value="ORW24558.1"/>
    <property type="molecule type" value="Genomic_DNA"/>
</dbReference>
<dbReference type="Proteomes" id="UP000193781">
    <property type="component" value="Unassembled WGS sequence"/>
</dbReference>
<proteinExistence type="predicted"/>
<accession>A0A1X1ZMP6</accession>
<comment type="caution">
    <text evidence="1">The sequence shown here is derived from an EMBL/GenBank/DDBJ whole genome shotgun (WGS) entry which is preliminary data.</text>
</comment>
<dbReference type="AlphaFoldDB" id="A0A1X1ZMP6"/>
<sequence length="77" mass="8426">MSEESVRAREYREAHARAVASRDTAQLALQATIEHGVEPGQAAEAWHKVRALQAQAQLDILHVISHDLSAIGDSMPE</sequence>
<gene>
    <name evidence="1" type="ORF">AWC17_03175</name>
</gene>
<evidence type="ECO:0000313" key="1">
    <source>
        <dbReference type="EMBL" id="ORW24558.1"/>
    </source>
</evidence>
<name>A0A1X1ZMP6_9MYCO</name>
<protein>
    <submittedName>
        <fullName evidence="1">Uncharacterized protein</fullName>
    </submittedName>
</protein>
<organism evidence="1 2">
    <name type="scientific">Mycobacterium nebraskense</name>
    <dbReference type="NCBI Taxonomy" id="244292"/>
    <lineage>
        <taxon>Bacteria</taxon>
        <taxon>Bacillati</taxon>
        <taxon>Actinomycetota</taxon>
        <taxon>Actinomycetes</taxon>
        <taxon>Mycobacteriales</taxon>
        <taxon>Mycobacteriaceae</taxon>
        <taxon>Mycobacterium</taxon>
    </lineage>
</organism>
<dbReference type="RefSeq" id="WP_085164720.1">
    <property type="nucleotide sequence ID" value="NZ_LQPH01000109.1"/>
</dbReference>
<evidence type="ECO:0000313" key="2">
    <source>
        <dbReference type="Proteomes" id="UP000193781"/>
    </source>
</evidence>